<dbReference type="Gene3D" id="3.20.20.70">
    <property type="entry name" value="Aldolase class I"/>
    <property type="match status" value="1"/>
</dbReference>
<dbReference type="SUPFAM" id="SSF51366">
    <property type="entry name" value="Ribulose-phoshate binding barrel"/>
    <property type="match status" value="1"/>
</dbReference>
<evidence type="ECO:0000256" key="2">
    <source>
        <dbReference type="ARBA" id="ARBA00011270"/>
    </source>
</evidence>
<accession>A0A410JXI6</accession>
<evidence type="ECO:0000256" key="5">
    <source>
        <dbReference type="ARBA" id="ARBA00022822"/>
    </source>
</evidence>
<dbReference type="CDD" id="cd04724">
    <property type="entry name" value="Tryptophan_synthase_alpha"/>
    <property type="match status" value="1"/>
</dbReference>
<gene>
    <name evidence="10" type="primary">trpA</name>
    <name evidence="10" type="ORF">EP073_05425</name>
</gene>
<dbReference type="UniPathway" id="UPA00035">
    <property type="reaction ID" value="UER00044"/>
</dbReference>
<evidence type="ECO:0000313" key="10">
    <source>
        <dbReference type="EMBL" id="QAR32863.1"/>
    </source>
</evidence>
<dbReference type="GO" id="GO:0005829">
    <property type="term" value="C:cytosol"/>
    <property type="evidence" value="ECO:0007669"/>
    <property type="project" value="TreeGrafter"/>
</dbReference>
<dbReference type="PANTHER" id="PTHR43406:SF1">
    <property type="entry name" value="TRYPTOPHAN SYNTHASE ALPHA CHAIN, CHLOROPLASTIC"/>
    <property type="match status" value="1"/>
</dbReference>
<comment type="subunit">
    <text evidence="2">Tetramer of two alpha and two beta chains.</text>
</comment>
<keyword evidence="6" id="KW-0057">Aromatic amino acid biosynthesis</keyword>
<comment type="similarity">
    <text evidence="9">Belongs to the TrpA family.</text>
</comment>
<proteinExistence type="inferred from homology"/>
<protein>
    <recommendedName>
        <fullName evidence="3">tryptophan synthase</fullName>
        <ecNumber evidence="3">4.2.1.20</ecNumber>
    </recommendedName>
</protein>
<dbReference type="Proteomes" id="UP000287502">
    <property type="component" value="Chromosome"/>
</dbReference>
<dbReference type="EC" id="4.2.1.20" evidence="3"/>
<organism evidence="10 11">
    <name type="scientific">Geovibrio thiophilus</name>
    <dbReference type="NCBI Taxonomy" id="139438"/>
    <lineage>
        <taxon>Bacteria</taxon>
        <taxon>Pseudomonadati</taxon>
        <taxon>Deferribacterota</taxon>
        <taxon>Deferribacteres</taxon>
        <taxon>Deferribacterales</taxon>
        <taxon>Geovibrionaceae</taxon>
        <taxon>Geovibrio</taxon>
    </lineage>
</organism>
<keyword evidence="7 10" id="KW-0456">Lyase</keyword>
<comment type="catalytic activity">
    <reaction evidence="8">
        <text>(1S,2R)-1-C-(indol-3-yl)glycerol 3-phosphate + L-serine = D-glyceraldehyde 3-phosphate + L-tryptophan + H2O</text>
        <dbReference type="Rhea" id="RHEA:10532"/>
        <dbReference type="ChEBI" id="CHEBI:15377"/>
        <dbReference type="ChEBI" id="CHEBI:33384"/>
        <dbReference type="ChEBI" id="CHEBI:57912"/>
        <dbReference type="ChEBI" id="CHEBI:58866"/>
        <dbReference type="ChEBI" id="CHEBI:59776"/>
        <dbReference type="EC" id="4.2.1.20"/>
    </reaction>
</comment>
<name>A0A410JXI6_9BACT</name>
<dbReference type="OrthoDB" id="9804578at2"/>
<evidence type="ECO:0000256" key="8">
    <source>
        <dbReference type="ARBA" id="ARBA00049047"/>
    </source>
</evidence>
<dbReference type="EMBL" id="CP035108">
    <property type="protein sequence ID" value="QAR32863.1"/>
    <property type="molecule type" value="Genomic_DNA"/>
</dbReference>
<dbReference type="KEGG" id="gtl:EP073_05425"/>
<keyword evidence="4" id="KW-0028">Amino-acid biosynthesis</keyword>
<dbReference type="InterPro" id="IPR002028">
    <property type="entry name" value="Trp_synthase_suA"/>
</dbReference>
<evidence type="ECO:0000256" key="9">
    <source>
        <dbReference type="RuleBase" id="RU003662"/>
    </source>
</evidence>
<sequence length="233" mass="25260">MRGIYIVGNYPDKDSFTKCFDAVISAGYEFVEIGVPFSEPVADGPVIASAVQEALSSGVKAGDVLAGLKTLKKGDAKLYVMTYANIIYSYGIKQFSDDFKDVLSGLIIPDVPNMLHSYFYDQGFEIPVIPFVTPESREEDIKKAAGLKGDFIYFIGIRGITGGSVDLSSPEISDRVKQIKTFTDKKIVMGFGIKDKTDADKALKVADGFVVGTAAVKLQKNTAEYTSFVNSLV</sequence>
<comment type="pathway">
    <text evidence="1">Amino-acid biosynthesis; L-tryptophan biosynthesis; L-tryptophan from chorismate: step 5/5.</text>
</comment>
<dbReference type="PANTHER" id="PTHR43406">
    <property type="entry name" value="TRYPTOPHAN SYNTHASE, ALPHA CHAIN"/>
    <property type="match status" value="1"/>
</dbReference>
<evidence type="ECO:0000313" key="11">
    <source>
        <dbReference type="Proteomes" id="UP000287502"/>
    </source>
</evidence>
<evidence type="ECO:0000256" key="4">
    <source>
        <dbReference type="ARBA" id="ARBA00022605"/>
    </source>
</evidence>
<evidence type="ECO:0000256" key="3">
    <source>
        <dbReference type="ARBA" id="ARBA00012043"/>
    </source>
</evidence>
<dbReference type="RefSeq" id="WP_128466149.1">
    <property type="nucleotide sequence ID" value="NZ_CP035108.1"/>
</dbReference>
<dbReference type="Pfam" id="PF00290">
    <property type="entry name" value="Trp_syntA"/>
    <property type="match status" value="1"/>
</dbReference>
<dbReference type="AlphaFoldDB" id="A0A410JXI6"/>
<dbReference type="InterPro" id="IPR018204">
    <property type="entry name" value="Trp_synthase_alpha_AS"/>
</dbReference>
<evidence type="ECO:0000256" key="7">
    <source>
        <dbReference type="ARBA" id="ARBA00023239"/>
    </source>
</evidence>
<evidence type="ECO:0000256" key="6">
    <source>
        <dbReference type="ARBA" id="ARBA00023141"/>
    </source>
</evidence>
<reference evidence="10 11" key="1">
    <citation type="submission" date="2019-01" db="EMBL/GenBank/DDBJ databases">
        <title>Geovibrio thiophilus DSM 11263, complete genome.</title>
        <authorList>
            <person name="Spring S."/>
            <person name="Bunk B."/>
            <person name="Sproer C."/>
        </authorList>
    </citation>
    <scope>NUCLEOTIDE SEQUENCE [LARGE SCALE GENOMIC DNA]</scope>
    <source>
        <strain evidence="10 11">DSM 11263</strain>
    </source>
</reference>
<keyword evidence="5" id="KW-0822">Tryptophan biosynthesis</keyword>
<dbReference type="GO" id="GO:0004834">
    <property type="term" value="F:tryptophan synthase activity"/>
    <property type="evidence" value="ECO:0007669"/>
    <property type="project" value="UniProtKB-EC"/>
</dbReference>
<dbReference type="InterPro" id="IPR013785">
    <property type="entry name" value="Aldolase_TIM"/>
</dbReference>
<evidence type="ECO:0000256" key="1">
    <source>
        <dbReference type="ARBA" id="ARBA00004733"/>
    </source>
</evidence>
<keyword evidence="11" id="KW-1185">Reference proteome</keyword>
<dbReference type="PROSITE" id="PS00167">
    <property type="entry name" value="TRP_SYNTHASE_ALPHA"/>
    <property type="match status" value="1"/>
</dbReference>
<dbReference type="NCBIfam" id="TIGR00262">
    <property type="entry name" value="trpA"/>
    <property type="match status" value="1"/>
</dbReference>
<dbReference type="InterPro" id="IPR011060">
    <property type="entry name" value="RibuloseP-bd_barrel"/>
</dbReference>